<organism evidence="2 3">
    <name type="scientific">Beta vulgaris subsp. vulgaris</name>
    <name type="common">Beet</name>
    <dbReference type="NCBI Taxonomy" id="3555"/>
    <lineage>
        <taxon>Eukaryota</taxon>
        <taxon>Viridiplantae</taxon>
        <taxon>Streptophyta</taxon>
        <taxon>Embryophyta</taxon>
        <taxon>Tracheophyta</taxon>
        <taxon>Spermatophyta</taxon>
        <taxon>Magnoliopsida</taxon>
        <taxon>eudicotyledons</taxon>
        <taxon>Gunneridae</taxon>
        <taxon>Pentapetalae</taxon>
        <taxon>Caryophyllales</taxon>
        <taxon>Chenopodiaceae</taxon>
        <taxon>Betoideae</taxon>
        <taxon>Beta</taxon>
    </lineage>
</organism>
<dbReference type="AlphaFoldDB" id="A0A0J8AZ43"/>
<dbReference type="Gramene" id="KMS94024">
    <property type="protein sequence ID" value="KMS94024"/>
    <property type="gene ID" value="BVRB_025560"/>
</dbReference>
<dbReference type="EMBL" id="KQ096794">
    <property type="protein sequence ID" value="KMS94024.1"/>
    <property type="molecule type" value="Genomic_DNA"/>
</dbReference>
<sequence length="168" mass="18616">AQFRPHLPDYKRHDLPPMASRKPSSRDLMMANAAAAWQQQQTQPPPQASQPPPNQDVNGYSGLYSRRLYNNDAMLNYQDPNDHYYTTNAQRDLAILSKGAGHMLPHAASQQHQTTAPVFDMSEDFPALGSTAATSGKTSAPPRTLIPPTPPQYGHVQQPGFAIRFSFF</sequence>
<name>A0A0J8AZ43_BETVV</name>
<feature type="compositionally biased region" description="Pro residues" evidence="1">
    <location>
        <begin position="43"/>
        <end position="54"/>
    </location>
</feature>
<protein>
    <submittedName>
        <fullName evidence="2">Uncharacterized protein</fullName>
    </submittedName>
</protein>
<accession>A0A0J8AZ43</accession>
<feature type="compositionally biased region" description="Low complexity" evidence="1">
    <location>
        <begin position="31"/>
        <end position="42"/>
    </location>
</feature>
<evidence type="ECO:0000313" key="3">
    <source>
        <dbReference type="Proteomes" id="UP000035740"/>
    </source>
</evidence>
<keyword evidence="3" id="KW-1185">Reference proteome</keyword>
<feature type="non-terminal residue" evidence="2">
    <location>
        <position position="1"/>
    </location>
</feature>
<dbReference type="Proteomes" id="UP000035740">
    <property type="component" value="Unassembled WGS sequence"/>
</dbReference>
<evidence type="ECO:0000313" key="2">
    <source>
        <dbReference type="EMBL" id="KMS94024.1"/>
    </source>
</evidence>
<feature type="compositionally biased region" description="Basic and acidic residues" evidence="1">
    <location>
        <begin position="1"/>
        <end position="15"/>
    </location>
</feature>
<proteinExistence type="predicted"/>
<reference evidence="2 3" key="1">
    <citation type="journal article" date="2014" name="Nature">
        <title>The genome of the recently domesticated crop plant sugar beet (Beta vulgaris).</title>
        <authorList>
            <person name="Dohm J.C."/>
            <person name="Minoche A.E."/>
            <person name="Holtgrawe D."/>
            <person name="Capella-Gutierrez S."/>
            <person name="Zakrzewski F."/>
            <person name="Tafer H."/>
            <person name="Rupp O."/>
            <person name="Sorensen T.R."/>
            <person name="Stracke R."/>
            <person name="Reinhardt R."/>
            <person name="Goesmann A."/>
            <person name="Kraft T."/>
            <person name="Schulz B."/>
            <person name="Stadler P.F."/>
            <person name="Schmidt T."/>
            <person name="Gabaldon T."/>
            <person name="Lehrach H."/>
            <person name="Weisshaar B."/>
            <person name="Himmelbauer H."/>
        </authorList>
    </citation>
    <scope>NUCLEOTIDE SEQUENCE [LARGE SCALE GENOMIC DNA]</scope>
    <source>
        <tissue evidence="2">Taproot</tissue>
    </source>
</reference>
<feature type="region of interest" description="Disordered" evidence="1">
    <location>
        <begin position="1"/>
        <end position="62"/>
    </location>
</feature>
<gene>
    <name evidence="2" type="ORF">BVRB_025560</name>
</gene>
<evidence type="ECO:0000256" key="1">
    <source>
        <dbReference type="SAM" id="MobiDB-lite"/>
    </source>
</evidence>